<evidence type="ECO:0000313" key="3">
    <source>
        <dbReference type="EMBL" id="MEW9310594.1"/>
    </source>
</evidence>
<protein>
    <submittedName>
        <fullName evidence="3">Serine hydrolase</fullName>
        <ecNumber evidence="3">3.-.-.-</ecNumber>
    </submittedName>
</protein>
<sequence>MRRLPILALLIACIIGPSSPARAEPGRHWQTAPAENGWTDEIAKAVTAFAATHHPTALAVIRDDHIIASAGDLSRRVNVASVRKSLLSALYGIAVGEGKISLGDSLEKLGIDDTSPALTAAEKQADIRDLLMARSGVYHPAAYETADIRNKRPARGSHPHGTFWFYNNWDFNVLGTIYRQAGGEDIFTSFEKRIARPIGMEDFSARDGRYVLSPQSRHPAYPFRMSARDLARFGLLFLNQGRWNGRQIVPADWVRRSTAAYSPVPKRKSAYGYLWWSLPSENWGEGAAMAAGYGGQFLAYIPTKRLVMVQTIDPAQNPAGIHMKDFMVLMQQIATAAP</sequence>
<dbReference type="Proteomes" id="UP001555786">
    <property type="component" value="Unassembled WGS sequence"/>
</dbReference>
<evidence type="ECO:0000259" key="2">
    <source>
        <dbReference type="Pfam" id="PF00144"/>
    </source>
</evidence>
<dbReference type="SUPFAM" id="SSF56601">
    <property type="entry name" value="beta-lactamase/transpeptidase-like"/>
    <property type="match status" value="1"/>
</dbReference>
<feature type="signal peptide" evidence="1">
    <location>
        <begin position="1"/>
        <end position="23"/>
    </location>
</feature>
<dbReference type="InterPro" id="IPR001466">
    <property type="entry name" value="Beta-lactam-related"/>
</dbReference>
<dbReference type="Gene3D" id="3.40.710.10">
    <property type="entry name" value="DD-peptidase/beta-lactamase superfamily"/>
    <property type="match status" value="1"/>
</dbReference>
<dbReference type="InterPro" id="IPR012338">
    <property type="entry name" value="Beta-lactam/transpept-like"/>
</dbReference>
<evidence type="ECO:0000313" key="4">
    <source>
        <dbReference type="Proteomes" id="UP001555786"/>
    </source>
</evidence>
<gene>
    <name evidence="3" type="ORF">ABXS05_33965</name>
</gene>
<dbReference type="EC" id="3.-.-.-" evidence="3"/>
<dbReference type="PANTHER" id="PTHR43283:SF7">
    <property type="entry name" value="BETA-LACTAMASE-RELATED DOMAIN-CONTAINING PROTEIN"/>
    <property type="match status" value="1"/>
</dbReference>
<feature type="chain" id="PRO_5046004159" evidence="1">
    <location>
        <begin position="24"/>
        <end position="338"/>
    </location>
</feature>
<feature type="domain" description="Beta-lactamase-related" evidence="2">
    <location>
        <begin position="57"/>
        <end position="309"/>
    </location>
</feature>
<keyword evidence="3" id="KW-0378">Hydrolase</keyword>
<dbReference type="EMBL" id="JBFNQD010000031">
    <property type="protein sequence ID" value="MEW9310594.1"/>
    <property type="molecule type" value="Genomic_DNA"/>
</dbReference>
<dbReference type="PANTHER" id="PTHR43283">
    <property type="entry name" value="BETA-LACTAMASE-RELATED"/>
    <property type="match status" value="1"/>
</dbReference>
<proteinExistence type="predicted"/>
<dbReference type="Pfam" id="PF00144">
    <property type="entry name" value="Beta-lactamase"/>
    <property type="match status" value="1"/>
</dbReference>
<keyword evidence="4" id="KW-1185">Reference proteome</keyword>
<evidence type="ECO:0000256" key="1">
    <source>
        <dbReference type="SAM" id="SignalP"/>
    </source>
</evidence>
<accession>A0ABV3PZA6</accession>
<dbReference type="GO" id="GO:0016787">
    <property type="term" value="F:hydrolase activity"/>
    <property type="evidence" value="ECO:0007669"/>
    <property type="project" value="UniProtKB-KW"/>
</dbReference>
<reference evidence="3 4" key="1">
    <citation type="submission" date="2024-07" db="EMBL/GenBank/DDBJ databases">
        <title>Description of Labrys sedimenti sp. nov., isolated from a diclofenac-degrading enrichment culture.</title>
        <authorList>
            <person name="Tancsics A."/>
            <person name="Csepanyi A."/>
        </authorList>
    </citation>
    <scope>NUCLEOTIDE SEQUENCE [LARGE SCALE GENOMIC DNA]</scope>
    <source>
        <strain evidence="3 4">LMG 23578</strain>
    </source>
</reference>
<organism evidence="3 4">
    <name type="scientific">Labrys neptuniae</name>
    <dbReference type="NCBI Taxonomy" id="376174"/>
    <lineage>
        <taxon>Bacteria</taxon>
        <taxon>Pseudomonadati</taxon>
        <taxon>Pseudomonadota</taxon>
        <taxon>Alphaproteobacteria</taxon>
        <taxon>Hyphomicrobiales</taxon>
        <taxon>Xanthobacteraceae</taxon>
        <taxon>Labrys</taxon>
    </lineage>
</organism>
<comment type="caution">
    <text evidence="3">The sequence shown here is derived from an EMBL/GenBank/DDBJ whole genome shotgun (WGS) entry which is preliminary data.</text>
</comment>
<dbReference type="InterPro" id="IPR050789">
    <property type="entry name" value="Diverse_Enzym_Activities"/>
</dbReference>
<keyword evidence="1" id="KW-0732">Signal</keyword>
<name>A0ABV3PZA6_9HYPH</name>
<dbReference type="RefSeq" id="WP_367626963.1">
    <property type="nucleotide sequence ID" value="NZ_JBFNQD010000031.1"/>
</dbReference>